<dbReference type="OrthoDB" id="3451205at2"/>
<dbReference type="EMBL" id="VFON01000002">
    <property type="protein sequence ID" value="TQL40533.1"/>
    <property type="molecule type" value="Genomic_DNA"/>
</dbReference>
<proteinExistence type="predicted"/>
<dbReference type="PANTHER" id="PTHR22642">
    <property type="entry name" value="IMIDAZOLONEPROPIONASE"/>
    <property type="match status" value="1"/>
</dbReference>
<evidence type="ECO:0000313" key="4">
    <source>
        <dbReference type="Proteomes" id="UP000319094"/>
    </source>
</evidence>
<gene>
    <name evidence="3" type="ORF">FB468_3054</name>
</gene>
<dbReference type="SUPFAM" id="SSF51338">
    <property type="entry name" value="Composite domain of metallo-dependent hydrolases"/>
    <property type="match status" value="1"/>
</dbReference>
<name>A0A542XXU1_9MICO</name>
<dbReference type="Gene3D" id="3.10.310.70">
    <property type="match status" value="1"/>
</dbReference>
<accession>A0A542XXU1</accession>
<dbReference type="InterPro" id="IPR013108">
    <property type="entry name" value="Amidohydro_3"/>
</dbReference>
<evidence type="ECO:0000259" key="2">
    <source>
        <dbReference type="Pfam" id="PF07969"/>
    </source>
</evidence>
<keyword evidence="4" id="KW-1185">Reference proteome</keyword>
<feature type="region of interest" description="Disordered" evidence="1">
    <location>
        <begin position="162"/>
        <end position="183"/>
    </location>
</feature>
<dbReference type="CDD" id="cd01300">
    <property type="entry name" value="YtcJ_like"/>
    <property type="match status" value="1"/>
</dbReference>
<dbReference type="PANTHER" id="PTHR22642:SF2">
    <property type="entry name" value="PROTEIN LONG AFTER FAR-RED 3"/>
    <property type="match status" value="1"/>
</dbReference>
<dbReference type="AlphaFoldDB" id="A0A542XXU1"/>
<protein>
    <recommendedName>
        <fullName evidence="2">Amidohydrolase 3 domain-containing protein</fullName>
    </recommendedName>
</protein>
<dbReference type="Proteomes" id="UP000319094">
    <property type="component" value="Unassembled WGS sequence"/>
</dbReference>
<dbReference type="SUPFAM" id="SSF51556">
    <property type="entry name" value="Metallo-dependent hydrolases"/>
    <property type="match status" value="1"/>
</dbReference>
<organism evidence="3 4">
    <name type="scientific">Leucobacter komagatae</name>
    <dbReference type="NCBI Taxonomy" id="55969"/>
    <lineage>
        <taxon>Bacteria</taxon>
        <taxon>Bacillati</taxon>
        <taxon>Actinomycetota</taxon>
        <taxon>Actinomycetes</taxon>
        <taxon>Micrococcales</taxon>
        <taxon>Microbacteriaceae</taxon>
        <taxon>Leucobacter</taxon>
    </lineage>
</organism>
<evidence type="ECO:0000256" key="1">
    <source>
        <dbReference type="SAM" id="MobiDB-lite"/>
    </source>
</evidence>
<reference evidence="3 4" key="1">
    <citation type="submission" date="2019-06" db="EMBL/GenBank/DDBJ databases">
        <title>Sequencing the genomes of 1000 actinobacteria strains.</title>
        <authorList>
            <person name="Klenk H.-P."/>
        </authorList>
    </citation>
    <scope>NUCLEOTIDE SEQUENCE [LARGE SCALE GENOMIC DNA]</scope>
    <source>
        <strain evidence="3 4">DSM 8803</strain>
    </source>
</reference>
<dbReference type="InterPro" id="IPR011059">
    <property type="entry name" value="Metal-dep_hydrolase_composite"/>
</dbReference>
<comment type="caution">
    <text evidence="3">The sequence shown here is derived from an EMBL/GenBank/DDBJ whole genome shotgun (WGS) entry which is preliminary data.</text>
</comment>
<dbReference type="InterPro" id="IPR033932">
    <property type="entry name" value="YtcJ-like"/>
</dbReference>
<evidence type="ECO:0000313" key="3">
    <source>
        <dbReference type="EMBL" id="TQL40533.1"/>
    </source>
</evidence>
<dbReference type="Gene3D" id="3.20.20.140">
    <property type="entry name" value="Metal-dependent hydrolases"/>
    <property type="match status" value="1"/>
</dbReference>
<feature type="compositionally biased region" description="Low complexity" evidence="1">
    <location>
        <begin position="162"/>
        <end position="175"/>
    </location>
</feature>
<feature type="domain" description="Amidohydrolase 3" evidence="2">
    <location>
        <begin position="52"/>
        <end position="548"/>
    </location>
</feature>
<dbReference type="RefSeq" id="WP_141888515.1">
    <property type="nucleotide sequence ID" value="NZ_BAAAUY010000023.1"/>
</dbReference>
<dbReference type="InterPro" id="IPR032466">
    <property type="entry name" value="Metal_Hydrolase"/>
</dbReference>
<dbReference type="Pfam" id="PF07969">
    <property type="entry name" value="Amidohydro_3"/>
    <property type="match status" value="1"/>
</dbReference>
<dbReference type="Gene3D" id="2.30.40.10">
    <property type="entry name" value="Urease, subunit C, domain 1"/>
    <property type="match status" value="1"/>
</dbReference>
<sequence>MQADVLFERATLFDGHELLPSPVSIAIAGGLITAVSEESLEHLVGPHTQRRDMRGAFVMPGLVDVHNHHAIAGRAELFELSLPVGASRDEILMAVAAHAANTPEGGWITGGPWGTNLLAELNSLESLALLDEAAQGRPVVLIEDSRHNRWASSEALRRAGIDNASGSADASADTGVLRDRETQRPTGVLLERAGLLVEHALAAQGGFSETQHRASAKHGVAVLNSFGVTTFQDAAASRDILAALKQLDDSDELNAWVVSSITMNDDIFGFSPVGQALIDLAEPYRSRHHRPDFVKVFLDGVPPARTAAFLEPYLPDDEHGHDFAGALLIPQAEFGALVESVAGQGLGVKVHCAGDASARAVLDTVERLRSSGDHTTRVHIAHGQILAESDIPRLAELDVTADMSPFVWFPGVIPTALTQVLPAEVASRVQPTRDLLEQGALLAMGSDWPVSPTPNPWVGIHGLVTRADPFRQAPGTLWPEQALSVGEALRICTANGAEAMGLGGVTGRIAEGYSADLILLDASPFDRDPHTLVDTRVLETWFEGRVVHRVND</sequence>
<dbReference type="GO" id="GO:0016810">
    <property type="term" value="F:hydrolase activity, acting on carbon-nitrogen (but not peptide) bonds"/>
    <property type="evidence" value="ECO:0007669"/>
    <property type="project" value="InterPro"/>
</dbReference>